<accession>A0A7J8RAM0</accession>
<evidence type="ECO:0000313" key="1">
    <source>
        <dbReference type="EMBL" id="MBA0610858.1"/>
    </source>
</evidence>
<gene>
    <name evidence="1" type="ORF">Godav_011628</name>
</gene>
<sequence length="53" mass="6389">MSNLLLYTQKIEPKWKMLKQLRICFNNYMLRMLLMKGILKKEAMTIDAKLMLP</sequence>
<reference evidence="1 2" key="1">
    <citation type="journal article" date="2019" name="Genome Biol. Evol.">
        <title>Insights into the evolution of the New World diploid cottons (Gossypium, subgenus Houzingenia) based on genome sequencing.</title>
        <authorList>
            <person name="Grover C.E."/>
            <person name="Arick M.A. 2nd"/>
            <person name="Thrash A."/>
            <person name="Conover J.L."/>
            <person name="Sanders W.S."/>
            <person name="Peterson D.G."/>
            <person name="Frelichowski J.E."/>
            <person name="Scheffler J.A."/>
            <person name="Scheffler B.E."/>
            <person name="Wendel J.F."/>
        </authorList>
    </citation>
    <scope>NUCLEOTIDE SEQUENCE [LARGE SCALE GENOMIC DNA]</scope>
    <source>
        <strain evidence="1">27</strain>
        <tissue evidence="1">Leaf</tissue>
    </source>
</reference>
<organism evidence="1 2">
    <name type="scientific">Gossypium davidsonii</name>
    <name type="common">Davidson's cotton</name>
    <name type="synonym">Gossypium klotzschianum subsp. davidsonii</name>
    <dbReference type="NCBI Taxonomy" id="34287"/>
    <lineage>
        <taxon>Eukaryota</taxon>
        <taxon>Viridiplantae</taxon>
        <taxon>Streptophyta</taxon>
        <taxon>Embryophyta</taxon>
        <taxon>Tracheophyta</taxon>
        <taxon>Spermatophyta</taxon>
        <taxon>Magnoliopsida</taxon>
        <taxon>eudicotyledons</taxon>
        <taxon>Gunneridae</taxon>
        <taxon>Pentapetalae</taxon>
        <taxon>rosids</taxon>
        <taxon>malvids</taxon>
        <taxon>Malvales</taxon>
        <taxon>Malvaceae</taxon>
        <taxon>Malvoideae</taxon>
        <taxon>Gossypium</taxon>
    </lineage>
</organism>
<evidence type="ECO:0000313" key="2">
    <source>
        <dbReference type="Proteomes" id="UP000593561"/>
    </source>
</evidence>
<keyword evidence="2" id="KW-1185">Reference proteome</keyword>
<protein>
    <submittedName>
        <fullName evidence="1">Uncharacterized protein</fullName>
    </submittedName>
</protein>
<name>A0A7J8RAM0_GOSDV</name>
<comment type="caution">
    <text evidence="1">The sequence shown here is derived from an EMBL/GenBank/DDBJ whole genome shotgun (WGS) entry which is preliminary data.</text>
</comment>
<dbReference type="AlphaFoldDB" id="A0A7J8RAM0"/>
<dbReference type="Proteomes" id="UP000593561">
    <property type="component" value="Unassembled WGS sequence"/>
</dbReference>
<proteinExistence type="predicted"/>
<dbReference type="EMBL" id="JABFAC010000004">
    <property type="protein sequence ID" value="MBA0610858.1"/>
    <property type="molecule type" value="Genomic_DNA"/>
</dbReference>